<evidence type="ECO:0000313" key="2">
    <source>
        <dbReference type="Proteomes" id="UP001603013"/>
    </source>
</evidence>
<reference evidence="1 2" key="1">
    <citation type="submission" date="2024-10" db="EMBL/GenBank/DDBJ databases">
        <title>The Natural Products Discovery Center: Release of the First 8490 Sequenced Strains for Exploring Actinobacteria Biosynthetic Diversity.</title>
        <authorList>
            <person name="Kalkreuter E."/>
            <person name="Kautsar S.A."/>
            <person name="Yang D."/>
            <person name="Bader C.D."/>
            <person name="Teijaro C.N."/>
            <person name="Fluegel L."/>
            <person name="Davis C.M."/>
            <person name="Simpson J.R."/>
            <person name="Lauterbach L."/>
            <person name="Steele A.D."/>
            <person name="Gui C."/>
            <person name="Meng S."/>
            <person name="Li G."/>
            <person name="Viehrig K."/>
            <person name="Ye F."/>
            <person name="Su P."/>
            <person name="Kiefer A.F."/>
            <person name="Nichols A."/>
            <person name="Cepeda A.J."/>
            <person name="Yan W."/>
            <person name="Fan B."/>
            <person name="Jiang Y."/>
            <person name="Adhikari A."/>
            <person name="Zheng C.-J."/>
            <person name="Schuster L."/>
            <person name="Cowan T.M."/>
            <person name="Smanski M.J."/>
            <person name="Chevrette M.G."/>
            <person name="De Carvalho L.P.S."/>
            <person name="Shen B."/>
        </authorList>
    </citation>
    <scope>NUCLEOTIDE SEQUENCE [LARGE SCALE GENOMIC DNA]</scope>
    <source>
        <strain evidence="1 2">NPDC015755</strain>
    </source>
</reference>
<name>A0ABW6YDM0_9ACTN</name>
<sequence length="50" mass="5503">MPSILNTGLPVVTRENNGFQGMTHTVGYDSIRGRRSAEEMRQVISAKPAE</sequence>
<comment type="caution">
    <text evidence="1">The sequence shown here is derived from an EMBL/GenBank/DDBJ whole genome shotgun (WGS) entry which is preliminary data.</text>
</comment>
<proteinExistence type="predicted"/>
<protein>
    <submittedName>
        <fullName evidence="1">Uncharacterized protein</fullName>
    </submittedName>
</protein>
<accession>A0ABW6YDM0</accession>
<evidence type="ECO:0000313" key="1">
    <source>
        <dbReference type="EMBL" id="MFF8277942.1"/>
    </source>
</evidence>
<gene>
    <name evidence="1" type="ORF">ACF05T_17805</name>
</gene>
<dbReference type="Proteomes" id="UP001603013">
    <property type="component" value="Unassembled WGS sequence"/>
</dbReference>
<keyword evidence="2" id="KW-1185">Reference proteome</keyword>
<dbReference type="EMBL" id="JBIBSM010000008">
    <property type="protein sequence ID" value="MFF8277942.1"/>
    <property type="molecule type" value="Genomic_DNA"/>
</dbReference>
<dbReference type="RefSeq" id="WP_391935149.1">
    <property type="nucleotide sequence ID" value="NZ_JBIBSM010000008.1"/>
</dbReference>
<organism evidence="1 2">
    <name type="scientific">Streptomyces lateritius</name>
    <dbReference type="NCBI Taxonomy" id="67313"/>
    <lineage>
        <taxon>Bacteria</taxon>
        <taxon>Bacillati</taxon>
        <taxon>Actinomycetota</taxon>
        <taxon>Actinomycetes</taxon>
        <taxon>Kitasatosporales</taxon>
        <taxon>Streptomycetaceae</taxon>
        <taxon>Streptomyces</taxon>
    </lineage>
</organism>